<dbReference type="EMBL" id="FNXB01000018">
    <property type="protein sequence ID" value="SEI00955.1"/>
    <property type="molecule type" value="Genomic_DNA"/>
</dbReference>
<reference evidence="10 12" key="2">
    <citation type="submission" date="2016-10" db="EMBL/GenBank/DDBJ databases">
        <authorList>
            <person name="Varghese N."/>
            <person name="Submissions S."/>
        </authorList>
    </citation>
    <scope>NUCLEOTIDE SEQUENCE [LARGE SCALE GENOMIC DNA]</scope>
    <source>
        <strain evidence="10 12">CGMCC 1.7071</strain>
    </source>
</reference>
<evidence type="ECO:0000256" key="5">
    <source>
        <dbReference type="ARBA" id="ARBA00022729"/>
    </source>
</evidence>
<comment type="similarity">
    <text evidence="3">Belongs to the AlgF family.</text>
</comment>
<evidence type="ECO:0000313" key="11">
    <source>
        <dbReference type="Proteomes" id="UP000183063"/>
    </source>
</evidence>
<evidence type="ECO:0000256" key="6">
    <source>
        <dbReference type="ARBA" id="ARBA00022764"/>
    </source>
</evidence>
<sequence>MIISRTCATLCVAMLALTTPITGLAQDAGLYGKPVDPNGSFIRIVDMNASSAVIAGAQVANFTEGVSPYVTVKPGDVDMSIGAESTKVTADPGKYYTYAKLSDGQAKLYVDGVKDDPSKAQVYLYNLTDLQTVDLVVPAANATALNAVASGTSQSVSLRAPLSLGFVIQQDGKTIAQTEKIDLKRRAGFSIVLSGSKGDYHVVAAENHLSQ</sequence>
<dbReference type="GO" id="GO:0042121">
    <property type="term" value="P:alginic acid biosynthetic process"/>
    <property type="evidence" value="ECO:0007669"/>
    <property type="project" value="UniProtKB-UniPathway"/>
</dbReference>
<keyword evidence="6" id="KW-0574">Periplasm</keyword>
<evidence type="ECO:0000256" key="2">
    <source>
        <dbReference type="ARBA" id="ARBA00005182"/>
    </source>
</evidence>
<keyword evidence="5 8" id="KW-0732">Signal</keyword>
<dbReference type="GO" id="GO:0042597">
    <property type="term" value="C:periplasmic space"/>
    <property type="evidence" value="ECO:0007669"/>
    <property type="project" value="UniProtKB-SubCell"/>
</dbReference>
<keyword evidence="12" id="KW-1185">Reference proteome</keyword>
<name>A0A1H8NPL8_9HYPH</name>
<dbReference type="Pfam" id="PF11182">
    <property type="entry name" value="AlgF"/>
    <property type="match status" value="1"/>
</dbReference>
<evidence type="ECO:0000256" key="8">
    <source>
        <dbReference type="SAM" id="SignalP"/>
    </source>
</evidence>
<accession>A0A1H8NPL8</accession>
<comment type="pathway">
    <text evidence="2">Glycan biosynthesis; alginate biosynthesis.</text>
</comment>
<evidence type="ECO:0000256" key="7">
    <source>
        <dbReference type="ARBA" id="ARBA00022841"/>
    </source>
</evidence>
<dbReference type="InterPro" id="IPR035422">
    <property type="entry name" value="AlgF"/>
</dbReference>
<evidence type="ECO:0000313" key="12">
    <source>
        <dbReference type="Proteomes" id="UP000198939"/>
    </source>
</evidence>
<dbReference type="Proteomes" id="UP000198939">
    <property type="component" value="Unassembled WGS sequence"/>
</dbReference>
<feature type="signal peptide" evidence="8">
    <location>
        <begin position="1"/>
        <end position="25"/>
    </location>
</feature>
<protein>
    <recommendedName>
        <fullName evidence="4">Alginate biosynthesis protein AlgF</fullName>
    </recommendedName>
</protein>
<dbReference type="Proteomes" id="UP000183063">
    <property type="component" value="Unassembled WGS sequence"/>
</dbReference>
<dbReference type="STRING" id="501024.RTCCBAU85039_3679"/>
<reference evidence="11" key="1">
    <citation type="submission" date="2016-10" db="EMBL/GenBank/DDBJ databases">
        <authorList>
            <person name="Wibberg D."/>
        </authorList>
    </citation>
    <scope>NUCLEOTIDE SEQUENCE [LARGE SCALE GENOMIC DNA]</scope>
</reference>
<evidence type="ECO:0000256" key="1">
    <source>
        <dbReference type="ARBA" id="ARBA00004418"/>
    </source>
</evidence>
<evidence type="ECO:0000313" key="10">
    <source>
        <dbReference type="EMBL" id="SEO31651.1"/>
    </source>
</evidence>
<feature type="chain" id="PRO_5030029675" description="Alginate biosynthesis protein AlgF" evidence="8">
    <location>
        <begin position="26"/>
        <end position="211"/>
    </location>
</feature>
<dbReference type="GO" id="GO:0016740">
    <property type="term" value="F:transferase activity"/>
    <property type="evidence" value="ECO:0007669"/>
    <property type="project" value="UniProtKB-KW"/>
</dbReference>
<evidence type="ECO:0000313" key="9">
    <source>
        <dbReference type="EMBL" id="SEI00955.1"/>
    </source>
</evidence>
<comment type="subcellular location">
    <subcellularLocation>
        <location evidence="1">Periplasm</location>
    </subcellularLocation>
</comment>
<reference evidence="9" key="3">
    <citation type="submission" date="2016-10" db="EMBL/GenBank/DDBJ databases">
        <authorList>
            <person name="de Groot N.N."/>
        </authorList>
    </citation>
    <scope>NUCLEOTIDE SEQUENCE [LARGE SCALE GENOMIC DNA]</scope>
    <source>
        <strain evidence="9">CCBAU85039</strain>
    </source>
</reference>
<dbReference type="EMBL" id="FOCV01000015">
    <property type="protein sequence ID" value="SEO31651.1"/>
    <property type="molecule type" value="Genomic_DNA"/>
</dbReference>
<evidence type="ECO:0000256" key="4">
    <source>
        <dbReference type="ARBA" id="ARBA00013964"/>
    </source>
</evidence>
<keyword evidence="7" id="KW-0016">Alginate biosynthesis</keyword>
<keyword evidence="9" id="KW-0808">Transferase</keyword>
<dbReference type="AlphaFoldDB" id="A0A1H8NPL8"/>
<evidence type="ECO:0000256" key="3">
    <source>
        <dbReference type="ARBA" id="ARBA00010033"/>
    </source>
</evidence>
<organism evidence="9 11">
    <name type="scientific">Rhizobium tibeticum</name>
    <dbReference type="NCBI Taxonomy" id="501024"/>
    <lineage>
        <taxon>Bacteria</taxon>
        <taxon>Pseudomonadati</taxon>
        <taxon>Pseudomonadota</taxon>
        <taxon>Alphaproteobacteria</taxon>
        <taxon>Hyphomicrobiales</taxon>
        <taxon>Rhizobiaceae</taxon>
        <taxon>Rhizobium/Agrobacterium group</taxon>
        <taxon>Rhizobium</taxon>
    </lineage>
</organism>
<dbReference type="UniPathway" id="UPA00286"/>
<proteinExistence type="inferred from homology"/>
<gene>
    <name evidence="9" type="ORF">RTCCBAU85039_3679</name>
    <name evidence="10" type="ORF">SAMN05216228_101530</name>
</gene>